<dbReference type="EMBL" id="JBHLTR010000082">
    <property type="protein sequence ID" value="MFC0561809.1"/>
    <property type="molecule type" value="Genomic_DNA"/>
</dbReference>
<sequence>MVNLVRDEGRRVAIIGGGMTGLAAAHKLEKAKEKGLAIAYDLYEKTNRLGGKIETKRENGFVIERGPDSYLARKESMTRLAKEVGLEDDLLFNDTGQAYVLKGDQLYPIPGGAIMGIPTEIKPFVNTRLLSPIGKLRAAGDFFYPRITAKDEDISLGHFFRRRLGNEVVDHLIEPLLSGIYAGNLDKLSLKATFPQFQQVEQKHGSLIRGMKFSKPKKTSPKVETPKKAKGMFLTFRNGLESFVEAIESKLDRNSIHKNSDIEKIYKQDGQFHIVFENGDIKHYDEVIVTTPPKVSAKLLADYPYFDYLDQMEATTVATIAMAFKEEDITIPFEGTGFVVSKKSNHAITACTWTHKKWEHSTPEGYALLRTYVGRAGDSAIVSRSDEEILSAVLYDLKQIMKIEKQPEFFIVSRWKEAMPQYNVGHTFKMSKIKEDMARNVSGLYLAGGGYEGIGLPDCIDQGEAVVDQILKR</sequence>
<evidence type="ECO:0000256" key="4">
    <source>
        <dbReference type="ARBA" id="ARBA00008310"/>
    </source>
</evidence>
<dbReference type="SUPFAM" id="SSF54373">
    <property type="entry name" value="FAD-linked reductases, C-terminal domain"/>
    <property type="match status" value="1"/>
</dbReference>
<comment type="pathway">
    <text evidence="3 11">Porphyrin-containing compound metabolism; protoheme biosynthesis.</text>
</comment>
<accession>A0ABV6NM10</accession>
<feature type="domain" description="Amine oxidase" evidence="12">
    <location>
        <begin position="19"/>
        <end position="471"/>
    </location>
</feature>
<evidence type="ECO:0000313" key="13">
    <source>
        <dbReference type="EMBL" id="MFC0561809.1"/>
    </source>
</evidence>
<dbReference type="InterPro" id="IPR002937">
    <property type="entry name" value="Amino_oxidase"/>
</dbReference>
<comment type="cofactor">
    <cofactor evidence="2 11">
        <name>FAD</name>
        <dbReference type="ChEBI" id="CHEBI:57692"/>
    </cofactor>
</comment>
<dbReference type="InterPro" id="IPR050464">
    <property type="entry name" value="Zeta_carotene_desat/Oxidored"/>
</dbReference>
<dbReference type="Gene3D" id="3.50.50.60">
    <property type="entry name" value="FAD/NAD(P)-binding domain"/>
    <property type="match status" value="1"/>
</dbReference>
<keyword evidence="8 11" id="KW-0274">FAD</keyword>
<dbReference type="SUPFAM" id="SSF51905">
    <property type="entry name" value="FAD/NAD(P)-binding domain"/>
    <property type="match status" value="1"/>
</dbReference>
<comment type="function">
    <text evidence="11">Involved in coproporphyrin-dependent heme b biosynthesis. Catalyzes the oxidation of coproporphyrinogen III to coproporphyrin III.</text>
</comment>
<dbReference type="Pfam" id="PF01593">
    <property type="entry name" value="Amino_oxidase"/>
    <property type="match status" value="1"/>
</dbReference>
<evidence type="ECO:0000256" key="5">
    <source>
        <dbReference type="ARBA" id="ARBA00012402"/>
    </source>
</evidence>
<proteinExistence type="inferred from homology"/>
<reference evidence="13 14" key="1">
    <citation type="submission" date="2024-09" db="EMBL/GenBank/DDBJ databases">
        <authorList>
            <person name="Sun Q."/>
            <person name="Mori K."/>
        </authorList>
    </citation>
    <scope>NUCLEOTIDE SEQUENCE [LARGE SCALE GENOMIC DNA]</scope>
    <source>
        <strain evidence="13 14">NCAIM B.02301</strain>
    </source>
</reference>
<keyword evidence="9 11" id="KW-0560">Oxidoreductase</keyword>
<gene>
    <name evidence="13" type="primary">hemY</name>
    <name evidence="13" type="ORF">ACFFH4_23280</name>
</gene>
<dbReference type="PANTHER" id="PTHR42923">
    <property type="entry name" value="PROTOPORPHYRINOGEN OXIDASE"/>
    <property type="match status" value="1"/>
</dbReference>
<dbReference type="NCBIfam" id="NF008845">
    <property type="entry name" value="PRK11883.1-5"/>
    <property type="match status" value="1"/>
</dbReference>
<dbReference type="InterPro" id="IPR004572">
    <property type="entry name" value="Protoporphyrinogen_oxidase"/>
</dbReference>
<evidence type="ECO:0000256" key="7">
    <source>
        <dbReference type="ARBA" id="ARBA00022630"/>
    </source>
</evidence>
<organism evidence="13 14">
    <name type="scientific">Halalkalibacter alkalisediminis</name>
    <dbReference type="NCBI Taxonomy" id="935616"/>
    <lineage>
        <taxon>Bacteria</taxon>
        <taxon>Bacillati</taxon>
        <taxon>Bacillota</taxon>
        <taxon>Bacilli</taxon>
        <taxon>Bacillales</taxon>
        <taxon>Bacillaceae</taxon>
        <taxon>Halalkalibacter</taxon>
    </lineage>
</organism>
<evidence type="ECO:0000256" key="1">
    <source>
        <dbReference type="ARBA" id="ARBA00001755"/>
    </source>
</evidence>
<comment type="caution">
    <text evidence="13">The sequence shown here is derived from an EMBL/GenBank/DDBJ whole genome shotgun (WGS) entry which is preliminary data.</text>
</comment>
<keyword evidence="11" id="KW-0963">Cytoplasm</keyword>
<evidence type="ECO:0000256" key="6">
    <source>
        <dbReference type="ARBA" id="ARBA00019046"/>
    </source>
</evidence>
<comment type="subcellular location">
    <subcellularLocation>
        <location evidence="11">Cytoplasm</location>
    </subcellularLocation>
</comment>
<dbReference type="NCBIfam" id="TIGR00562">
    <property type="entry name" value="proto_IX_ox"/>
    <property type="match status" value="1"/>
</dbReference>
<keyword evidence="7 11" id="KW-0285">Flavoprotein</keyword>
<evidence type="ECO:0000256" key="11">
    <source>
        <dbReference type="RuleBase" id="RU364052"/>
    </source>
</evidence>
<comment type="catalytic activity">
    <reaction evidence="1">
        <text>coproporphyrinogen III + 3 O2 = coproporphyrin III + 3 H2O2</text>
        <dbReference type="Rhea" id="RHEA:43436"/>
        <dbReference type="ChEBI" id="CHEBI:15379"/>
        <dbReference type="ChEBI" id="CHEBI:16240"/>
        <dbReference type="ChEBI" id="CHEBI:57309"/>
        <dbReference type="ChEBI" id="CHEBI:131725"/>
        <dbReference type="EC" id="1.3.3.15"/>
    </reaction>
    <physiologicalReaction direction="left-to-right" evidence="1">
        <dbReference type="Rhea" id="RHEA:43437"/>
    </physiologicalReaction>
</comment>
<evidence type="ECO:0000256" key="10">
    <source>
        <dbReference type="ARBA" id="ARBA00023133"/>
    </source>
</evidence>
<dbReference type="PANTHER" id="PTHR42923:SF3">
    <property type="entry name" value="PROTOPORPHYRINOGEN OXIDASE"/>
    <property type="match status" value="1"/>
</dbReference>
<comment type="similarity">
    <text evidence="4 11">Belongs to the protoporphyrinogen/coproporphyrinogen oxidase family. Coproporphyrinogen III oxidase subfamily.</text>
</comment>
<evidence type="ECO:0000256" key="9">
    <source>
        <dbReference type="ARBA" id="ARBA00023002"/>
    </source>
</evidence>
<dbReference type="EC" id="1.3.3.15" evidence="5 11"/>
<evidence type="ECO:0000259" key="12">
    <source>
        <dbReference type="Pfam" id="PF01593"/>
    </source>
</evidence>
<dbReference type="Gene3D" id="3.90.660.20">
    <property type="entry name" value="Protoporphyrinogen oxidase, mitochondrial, domain 2"/>
    <property type="match status" value="1"/>
</dbReference>
<dbReference type="Gene3D" id="1.10.3110.10">
    <property type="entry name" value="protoporphyrinogen ix oxidase, domain 3"/>
    <property type="match status" value="1"/>
</dbReference>
<dbReference type="GO" id="GO:0004729">
    <property type="term" value="F:oxygen-dependent protoporphyrinogen oxidase activity"/>
    <property type="evidence" value="ECO:0007669"/>
    <property type="project" value="UniProtKB-EC"/>
</dbReference>
<dbReference type="InterPro" id="IPR036188">
    <property type="entry name" value="FAD/NAD-bd_sf"/>
</dbReference>
<keyword evidence="10 11" id="KW-0350">Heme biosynthesis</keyword>
<protein>
    <recommendedName>
        <fullName evidence="6 11">Coproporphyrinogen III oxidase</fullName>
        <ecNumber evidence="5 11">1.3.3.15</ecNumber>
    </recommendedName>
</protein>
<evidence type="ECO:0000256" key="8">
    <source>
        <dbReference type="ARBA" id="ARBA00022827"/>
    </source>
</evidence>
<name>A0ABV6NM10_9BACI</name>
<keyword evidence="14" id="KW-1185">Reference proteome</keyword>
<evidence type="ECO:0000313" key="14">
    <source>
        <dbReference type="Proteomes" id="UP001589833"/>
    </source>
</evidence>
<dbReference type="Proteomes" id="UP001589833">
    <property type="component" value="Unassembled WGS sequence"/>
</dbReference>
<evidence type="ECO:0000256" key="2">
    <source>
        <dbReference type="ARBA" id="ARBA00001974"/>
    </source>
</evidence>
<evidence type="ECO:0000256" key="3">
    <source>
        <dbReference type="ARBA" id="ARBA00004744"/>
    </source>
</evidence>